<dbReference type="AlphaFoldDB" id="A0A9W7W3J1"/>
<dbReference type="EMBL" id="RIBY02001225">
    <property type="protein sequence ID" value="KAH9831039.1"/>
    <property type="molecule type" value="Genomic_DNA"/>
</dbReference>
<comment type="caution">
    <text evidence="2">The sequence shown here is derived from an EMBL/GenBank/DDBJ whole genome shotgun (WGS) entry which is preliminary data.</text>
</comment>
<gene>
    <name evidence="2" type="ORF">Tdes44962_MAKER08973</name>
</gene>
<name>A0A9W7W3J1_9PEZI</name>
<evidence type="ECO:0000256" key="1">
    <source>
        <dbReference type="SAM" id="MobiDB-lite"/>
    </source>
</evidence>
<keyword evidence="3" id="KW-1185">Reference proteome</keyword>
<sequence>MSTTTTTTTSPTVVYVSDLPAGTVFENLTPELAKADKKICWTPATQSKILRSCSRHMLSKHSLDPVALTAVMEEIGFVTGKDVDLFGALAKKLLSWILANVNDEKLPNALKAQNLTPDATRCRTFEITWAGHTREWFVEGAVTVGKKQHGPVGGADPDFASSLARSITRPWLSEAACLQAAVEMKKSSASAGATKPAFVEPSDVPATTKPPALLATTKPPALPATAIPATTPAPTIVEKLPPSIDAYFSDLASTIFINGYPAKKSDLLARLDHAEGRKMLISLVKSGLDSPLSNAAIVGRDRTISAQDEQIRSLRGELGRLLCSRQTLEQLESEKAALVKDKEELMRQVREMTEKAKKKEEAEKMRLMSPPSSPKRQEATWRPEVFPPGLSGLTSPAFADRWTAGYGAIQTPAFSSALAATEIKNKKSRHDVSFPAFTSATAAANMNHISPAHHDVYPSASFFPAATANNKTPYQDVYSSAEKQADARKVQEEAAVGVSAAEKEAIDAWFAGAGAGRST</sequence>
<proteinExistence type="predicted"/>
<reference evidence="2 3" key="2">
    <citation type="journal article" date="2021" name="Curr. Genet.">
        <title>Genetic response to nitrogen starvation in the aggressive Eucalyptus foliar pathogen Teratosphaeria destructans.</title>
        <authorList>
            <person name="Havenga M."/>
            <person name="Wingfield B.D."/>
            <person name="Wingfield M.J."/>
            <person name="Dreyer L.L."/>
            <person name="Roets F."/>
            <person name="Aylward J."/>
        </authorList>
    </citation>
    <scope>NUCLEOTIDE SEQUENCE [LARGE SCALE GENOMIC DNA]</scope>
    <source>
        <strain evidence="2">CMW44962</strain>
    </source>
</reference>
<accession>A0A9W7W3J1</accession>
<protein>
    <submittedName>
        <fullName evidence="2">Uncharacterized protein</fullName>
    </submittedName>
</protein>
<feature type="compositionally biased region" description="Basic and acidic residues" evidence="1">
    <location>
        <begin position="353"/>
        <end position="366"/>
    </location>
</feature>
<dbReference type="Proteomes" id="UP001138500">
    <property type="component" value="Unassembled WGS sequence"/>
</dbReference>
<feature type="compositionally biased region" description="Low complexity" evidence="1">
    <location>
        <begin position="205"/>
        <end position="217"/>
    </location>
</feature>
<organism evidence="2 3">
    <name type="scientific">Teratosphaeria destructans</name>
    <dbReference type="NCBI Taxonomy" id="418781"/>
    <lineage>
        <taxon>Eukaryota</taxon>
        <taxon>Fungi</taxon>
        <taxon>Dikarya</taxon>
        <taxon>Ascomycota</taxon>
        <taxon>Pezizomycotina</taxon>
        <taxon>Dothideomycetes</taxon>
        <taxon>Dothideomycetidae</taxon>
        <taxon>Mycosphaerellales</taxon>
        <taxon>Teratosphaeriaceae</taxon>
        <taxon>Teratosphaeria</taxon>
    </lineage>
</organism>
<feature type="region of interest" description="Disordered" evidence="1">
    <location>
        <begin position="193"/>
        <end position="217"/>
    </location>
</feature>
<evidence type="ECO:0000313" key="2">
    <source>
        <dbReference type="EMBL" id="KAH9831039.1"/>
    </source>
</evidence>
<evidence type="ECO:0000313" key="3">
    <source>
        <dbReference type="Proteomes" id="UP001138500"/>
    </source>
</evidence>
<feature type="region of interest" description="Disordered" evidence="1">
    <location>
        <begin position="353"/>
        <end position="379"/>
    </location>
</feature>
<reference evidence="2 3" key="1">
    <citation type="journal article" date="2018" name="IMA Fungus">
        <title>IMA Genome-F 10: Nine draft genome sequences of Claviceps purpurea s.lat., including C. arundinis, C. humidiphila, and C. cf. spartinae, pseudomolecules for the pitch canker pathogen Fusarium circinatum, draft genome of Davidsoniella eucalypti, Grosmannia galeiformis, Quambalaria eucalypti, and Teratosphaeria destructans.</title>
        <authorList>
            <person name="Wingfield B.D."/>
            <person name="Liu M."/>
            <person name="Nguyen H.D."/>
            <person name="Lane F.A."/>
            <person name="Morgan S.W."/>
            <person name="De Vos L."/>
            <person name="Wilken P.M."/>
            <person name="Duong T.A."/>
            <person name="Aylward J."/>
            <person name="Coetzee M.P."/>
            <person name="Dadej K."/>
            <person name="De Beer Z.W."/>
            <person name="Findlay W."/>
            <person name="Havenga M."/>
            <person name="Kolarik M."/>
            <person name="Menzies J.G."/>
            <person name="Naidoo K."/>
            <person name="Pochopski O."/>
            <person name="Shoukouhi P."/>
            <person name="Santana Q.C."/>
            <person name="Seifert K.A."/>
            <person name="Soal N."/>
            <person name="Steenkamp E.T."/>
            <person name="Tatham C.T."/>
            <person name="van der Nest M.A."/>
            <person name="Wingfield M.J."/>
        </authorList>
    </citation>
    <scope>NUCLEOTIDE SEQUENCE [LARGE SCALE GENOMIC DNA]</scope>
    <source>
        <strain evidence="2">CMW44962</strain>
    </source>
</reference>